<name>A0A397VIX3_9GLOM</name>
<proteinExistence type="predicted"/>
<dbReference type="CDD" id="cd00167">
    <property type="entry name" value="SANT"/>
    <property type="match status" value="1"/>
</dbReference>
<comment type="caution">
    <text evidence="4">The sequence shown here is derived from an EMBL/GenBank/DDBJ whole genome shotgun (WGS) entry which is preliminary data.</text>
</comment>
<sequence length="136" mass="15514">MSSSISKRKATSIASGQSSSKRVRGRKPSVKFEDEAESDELRYDDDDDDDDEYRGGDSDYDEVEKKPSTKKKGRGGQSTKKKSLWKAEEDNYMIDCILEEMPSPSWKHIAKGLAGRTPNSCLVRWKTLQKRLYQNN</sequence>
<organism evidence="4 5">
    <name type="scientific">Gigaspora rosea</name>
    <dbReference type="NCBI Taxonomy" id="44941"/>
    <lineage>
        <taxon>Eukaryota</taxon>
        <taxon>Fungi</taxon>
        <taxon>Fungi incertae sedis</taxon>
        <taxon>Mucoromycota</taxon>
        <taxon>Glomeromycotina</taxon>
        <taxon>Glomeromycetes</taxon>
        <taxon>Diversisporales</taxon>
        <taxon>Gigasporaceae</taxon>
        <taxon>Gigaspora</taxon>
    </lineage>
</organism>
<feature type="domain" description="Myb-like" evidence="2">
    <location>
        <begin position="77"/>
        <end position="129"/>
    </location>
</feature>
<evidence type="ECO:0000259" key="2">
    <source>
        <dbReference type="PROSITE" id="PS50090"/>
    </source>
</evidence>
<dbReference type="Gene3D" id="1.10.10.60">
    <property type="entry name" value="Homeodomain-like"/>
    <property type="match status" value="1"/>
</dbReference>
<evidence type="ECO:0000313" key="4">
    <source>
        <dbReference type="EMBL" id="RIB19206.1"/>
    </source>
</evidence>
<dbReference type="PROSITE" id="PS51294">
    <property type="entry name" value="HTH_MYB"/>
    <property type="match status" value="1"/>
</dbReference>
<feature type="compositionally biased region" description="Basic and acidic residues" evidence="1">
    <location>
        <begin position="53"/>
        <end position="67"/>
    </location>
</feature>
<evidence type="ECO:0000313" key="5">
    <source>
        <dbReference type="Proteomes" id="UP000266673"/>
    </source>
</evidence>
<feature type="domain" description="HTH myb-type" evidence="3">
    <location>
        <begin position="77"/>
        <end position="133"/>
    </location>
</feature>
<dbReference type="InterPro" id="IPR009057">
    <property type="entry name" value="Homeodomain-like_sf"/>
</dbReference>
<dbReference type="InterPro" id="IPR017930">
    <property type="entry name" value="Myb_dom"/>
</dbReference>
<dbReference type="EMBL" id="QKWP01000488">
    <property type="protein sequence ID" value="RIB19206.1"/>
    <property type="molecule type" value="Genomic_DNA"/>
</dbReference>
<dbReference type="OrthoDB" id="2143914at2759"/>
<evidence type="ECO:0000259" key="3">
    <source>
        <dbReference type="PROSITE" id="PS51294"/>
    </source>
</evidence>
<dbReference type="PROSITE" id="PS50090">
    <property type="entry name" value="MYB_LIKE"/>
    <property type="match status" value="1"/>
</dbReference>
<feature type="compositionally biased region" description="Basic residues" evidence="1">
    <location>
        <begin position="1"/>
        <end position="10"/>
    </location>
</feature>
<dbReference type="AlphaFoldDB" id="A0A397VIX3"/>
<dbReference type="SUPFAM" id="SSF46689">
    <property type="entry name" value="Homeodomain-like"/>
    <property type="match status" value="1"/>
</dbReference>
<feature type="compositionally biased region" description="Basic residues" evidence="1">
    <location>
        <begin position="68"/>
        <end position="84"/>
    </location>
</feature>
<accession>A0A397VIX3</accession>
<dbReference type="InterPro" id="IPR001005">
    <property type="entry name" value="SANT/Myb"/>
</dbReference>
<protein>
    <submittedName>
        <fullName evidence="4">Uncharacterized protein</fullName>
    </submittedName>
</protein>
<dbReference type="SMART" id="SM00717">
    <property type="entry name" value="SANT"/>
    <property type="match status" value="1"/>
</dbReference>
<feature type="region of interest" description="Disordered" evidence="1">
    <location>
        <begin position="1"/>
        <end position="84"/>
    </location>
</feature>
<keyword evidence="5" id="KW-1185">Reference proteome</keyword>
<dbReference type="Pfam" id="PF00249">
    <property type="entry name" value="Myb_DNA-binding"/>
    <property type="match status" value="1"/>
</dbReference>
<reference evidence="4 5" key="1">
    <citation type="submission" date="2018-06" db="EMBL/GenBank/DDBJ databases">
        <title>Comparative genomics reveals the genomic features of Rhizophagus irregularis, R. cerebriforme, R. diaphanum and Gigaspora rosea, and their symbiotic lifestyle signature.</title>
        <authorList>
            <person name="Morin E."/>
            <person name="San Clemente H."/>
            <person name="Chen E.C.H."/>
            <person name="De La Providencia I."/>
            <person name="Hainaut M."/>
            <person name="Kuo A."/>
            <person name="Kohler A."/>
            <person name="Murat C."/>
            <person name="Tang N."/>
            <person name="Roy S."/>
            <person name="Loubradou J."/>
            <person name="Henrissat B."/>
            <person name="Grigoriev I.V."/>
            <person name="Corradi N."/>
            <person name="Roux C."/>
            <person name="Martin F.M."/>
        </authorList>
    </citation>
    <scope>NUCLEOTIDE SEQUENCE [LARGE SCALE GENOMIC DNA]</scope>
    <source>
        <strain evidence="4 5">DAOM 194757</strain>
    </source>
</reference>
<feature type="compositionally biased region" description="Acidic residues" evidence="1">
    <location>
        <begin position="34"/>
        <end position="52"/>
    </location>
</feature>
<dbReference type="Proteomes" id="UP000266673">
    <property type="component" value="Unassembled WGS sequence"/>
</dbReference>
<gene>
    <name evidence="4" type="ORF">C2G38_2083610</name>
</gene>
<evidence type="ECO:0000256" key="1">
    <source>
        <dbReference type="SAM" id="MobiDB-lite"/>
    </source>
</evidence>